<evidence type="ECO:0000259" key="2">
    <source>
        <dbReference type="Pfam" id="PF07978"/>
    </source>
</evidence>
<protein>
    <recommendedName>
        <fullName evidence="2">NIPSNAP domain-containing protein</fullName>
    </recommendedName>
</protein>
<dbReference type="InterPro" id="IPR012577">
    <property type="entry name" value="NIPSNAP"/>
</dbReference>
<keyword evidence="1" id="KW-0732">Signal</keyword>
<dbReference type="AlphaFoldDB" id="L0D8T2"/>
<feature type="domain" description="NIPSNAP" evidence="2">
    <location>
        <begin position="51"/>
        <end position="156"/>
    </location>
</feature>
<reference evidence="3 4" key="1">
    <citation type="submission" date="2012-02" db="EMBL/GenBank/DDBJ databases">
        <title>Complete sequence of chromosome of Singulisphaera acidiphila DSM 18658.</title>
        <authorList>
            <consortium name="US DOE Joint Genome Institute (JGI-PGF)"/>
            <person name="Lucas S."/>
            <person name="Copeland A."/>
            <person name="Lapidus A."/>
            <person name="Glavina del Rio T."/>
            <person name="Dalin E."/>
            <person name="Tice H."/>
            <person name="Bruce D."/>
            <person name="Goodwin L."/>
            <person name="Pitluck S."/>
            <person name="Peters L."/>
            <person name="Ovchinnikova G."/>
            <person name="Chertkov O."/>
            <person name="Kyrpides N."/>
            <person name="Mavromatis K."/>
            <person name="Ivanova N."/>
            <person name="Brettin T."/>
            <person name="Detter J.C."/>
            <person name="Han C."/>
            <person name="Larimer F."/>
            <person name="Land M."/>
            <person name="Hauser L."/>
            <person name="Markowitz V."/>
            <person name="Cheng J.-F."/>
            <person name="Hugenholtz P."/>
            <person name="Woyke T."/>
            <person name="Wu D."/>
            <person name="Tindall B."/>
            <person name="Pomrenke H."/>
            <person name="Brambilla E."/>
            <person name="Klenk H.-P."/>
            <person name="Eisen J.A."/>
        </authorList>
    </citation>
    <scope>NUCLEOTIDE SEQUENCE [LARGE SCALE GENOMIC DNA]</scope>
    <source>
        <strain evidence="4">ATCC BAA-1392 / DSM 18658 / VKM B-2454 / MOB10</strain>
    </source>
</reference>
<organism evidence="3 4">
    <name type="scientific">Singulisphaera acidiphila (strain ATCC BAA-1392 / DSM 18658 / VKM B-2454 / MOB10)</name>
    <dbReference type="NCBI Taxonomy" id="886293"/>
    <lineage>
        <taxon>Bacteria</taxon>
        <taxon>Pseudomonadati</taxon>
        <taxon>Planctomycetota</taxon>
        <taxon>Planctomycetia</taxon>
        <taxon>Isosphaerales</taxon>
        <taxon>Isosphaeraceae</taxon>
        <taxon>Singulisphaera</taxon>
    </lineage>
</organism>
<dbReference type="RefSeq" id="WP_015244453.1">
    <property type="nucleotide sequence ID" value="NC_019892.1"/>
</dbReference>
<feature type="signal peptide" evidence="1">
    <location>
        <begin position="1"/>
        <end position="20"/>
    </location>
</feature>
<gene>
    <name evidence="3" type="ordered locus">Sinac_0868</name>
</gene>
<dbReference type="HOGENOM" id="CLU_097061_0_0_0"/>
<name>L0D8T2_SINAD</name>
<dbReference type="Gene3D" id="3.30.70.100">
    <property type="match status" value="1"/>
</dbReference>
<dbReference type="Pfam" id="PF07978">
    <property type="entry name" value="NIPSNAP"/>
    <property type="match status" value="1"/>
</dbReference>
<evidence type="ECO:0000313" key="3">
    <source>
        <dbReference type="EMBL" id="AGA25275.1"/>
    </source>
</evidence>
<dbReference type="SUPFAM" id="SSF54909">
    <property type="entry name" value="Dimeric alpha+beta barrel"/>
    <property type="match status" value="1"/>
</dbReference>
<evidence type="ECO:0000313" key="4">
    <source>
        <dbReference type="Proteomes" id="UP000010798"/>
    </source>
</evidence>
<proteinExistence type="predicted"/>
<keyword evidence="4" id="KW-1185">Reference proteome</keyword>
<dbReference type="STRING" id="886293.Sinac_0868"/>
<sequence length="158" mass="17803">MIRALTLGLLLAATAASGFAAEPKNDQDKTKTEKDAKEECDCCDTGAIKVFELRTYYTNEGKLNALNARFRDHTNRLFKKHGITIVGFWTPQDKEKGKEDTLVYLISFPSREAAAASWKAFQADPEWHKARDESEKAGKIIKKVESIYLDPTDYSPIK</sequence>
<dbReference type="eggNOG" id="COG5507">
    <property type="taxonomic scope" value="Bacteria"/>
</dbReference>
<accession>L0D8T2</accession>
<dbReference type="KEGG" id="saci:Sinac_0868"/>
<evidence type="ECO:0000256" key="1">
    <source>
        <dbReference type="SAM" id="SignalP"/>
    </source>
</evidence>
<dbReference type="Proteomes" id="UP000010798">
    <property type="component" value="Chromosome"/>
</dbReference>
<dbReference type="OrthoDB" id="9809695at2"/>
<dbReference type="InterPro" id="IPR011008">
    <property type="entry name" value="Dimeric_a/b-barrel"/>
</dbReference>
<dbReference type="EMBL" id="CP003364">
    <property type="protein sequence ID" value="AGA25275.1"/>
    <property type="molecule type" value="Genomic_DNA"/>
</dbReference>
<feature type="chain" id="PRO_5003940627" description="NIPSNAP domain-containing protein" evidence="1">
    <location>
        <begin position="21"/>
        <end position="158"/>
    </location>
</feature>